<dbReference type="InterPro" id="IPR036086">
    <property type="entry name" value="ParB/Sulfiredoxin_sf"/>
</dbReference>
<proteinExistence type="inferred from homology"/>
<keyword evidence="6" id="KW-0049">Antioxidant</keyword>
<keyword evidence="15" id="KW-1185">Reference proteome</keyword>
<reference evidence="14" key="2">
    <citation type="submission" date="2025-09" db="UniProtKB">
        <authorList>
            <consortium name="Ensembl"/>
        </authorList>
    </citation>
    <scope>IDENTIFICATION</scope>
</reference>
<name>A0A3Q3W6M0_MOLML</name>
<dbReference type="Proteomes" id="UP000261620">
    <property type="component" value="Unplaced"/>
</dbReference>
<dbReference type="SUPFAM" id="SSF110849">
    <property type="entry name" value="ParB/Sulfiredoxin"/>
    <property type="match status" value="1"/>
</dbReference>
<keyword evidence="5" id="KW-0067">ATP-binding</keyword>
<evidence type="ECO:0000256" key="6">
    <source>
        <dbReference type="ARBA" id="ARBA00022862"/>
    </source>
</evidence>
<sequence>MFRFCHGTVTRVNLTVLARRDKPTMSAQHTRSSAEDASSGDNRSIHSDSIEEVHHVPIHVIIRPIPPVLDEQKVQSLMSTIKESADLSVVPPIDVLWIKGREGGNYYYSFGGCHRFAAYQRLNMPTIPAKLIKSNVSILSTYLGGSTPDLR</sequence>
<dbReference type="InterPro" id="IPR003115">
    <property type="entry name" value="ParB_N"/>
</dbReference>
<comment type="function">
    <text evidence="10">Contributes to oxidative stress resistance by reducing cysteine-sulfinic acid formed under exposure to oxidants in the peroxiredoxins PRDX1, PRDX2, PRDX3 and PRDX4. Does not act on PRDX5 or PRDX6. May catalyze the reduction in a multi-step process by acting both as a specific phosphotransferase and a thioltransferase.</text>
</comment>
<dbReference type="AlphaFoldDB" id="A0A3Q3W6M0"/>
<dbReference type="SMART" id="SM00470">
    <property type="entry name" value="ParB"/>
    <property type="match status" value="1"/>
</dbReference>
<dbReference type="Pfam" id="PF02195">
    <property type="entry name" value="ParB_N"/>
    <property type="match status" value="1"/>
</dbReference>
<evidence type="ECO:0000256" key="4">
    <source>
        <dbReference type="ARBA" id="ARBA00022741"/>
    </source>
</evidence>
<evidence type="ECO:0000256" key="12">
    <source>
        <dbReference type="SAM" id="MobiDB-lite"/>
    </source>
</evidence>
<dbReference type="GO" id="GO:0005737">
    <property type="term" value="C:cytoplasm"/>
    <property type="evidence" value="ECO:0007669"/>
    <property type="project" value="TreeGrafter"/>
</dbReference>
<dbReference type="EC" id="1.8.98.2" evidence="2"/>
<keyword evidence="3" id="KW-0488">Methylation</keyword>
<evidence type="ECO:0000313" key="15">
    <source>
        <dbReference type="Proteomes" id="UP000261620"/>
    </source>
</evidence>
<keyword evidence="4" id="KW-0547">Nucleotide-binding</keyword>
<accession>A0A3Q3W6M0</accession>
<evidence type="ECO:0000256" key="3">
    <source>
        <dbReference type="ARBA" id="ARBA00022481"/>
    </source>
</evidence>
<evidence type="ECO:0000256" key="7">
    <source>
        <dbReference type="ARBA" id="ARBA00023002"/>
    </source>
</evidence>
<evidence type="ECO:0000256" key="9">
    <source>
        <dbReference type="ARBA" id="ARBA00047514"/>
    </source>
</evidence>
<dbReference type="GO" id="GO:0005524">
    <property type="term" value="F:ATP binding"/>
    <property type="evidence" value="ECO:0007669"/>
    <property type="project" value="UniProtKB-KW"/>
</dbReference>
<keyword evidence="8" id="KW-1015">Disulfide bond</keyword>
<evidence type="ECO:0000256" key="1">
    <source>
        <dbReference type="ARBA" id="ARBA00009609"/>
    </source>
</evidence>
<evidence type="ECO:0000256" key="10">
    <source>
        <dbReference type="ARBA" id="ARBA00059800"/>
    </source>
</evidence>
<comment type="similarity">
    <text evidence="1">Belongs to the sulfiredoxin family.</text>
</comment>
<protein>
    <recommendedName>
        <fullName evidence="11">Sulfiredoxin-1</fullName>
        <ecNumber evidence="2">1.8.98.2</ecNumber>
    </recommendedName>
</protein>
<dbReference type="Gene3D" id="3.90.1530.10">
    <property type="entry name" value="Conserved hypothetical protein from pyrococcus furiosus pfu- 392566-001, ParB domain"/>
    <property type="match status" value="1"/>
</dbReference>
<dbReference type="PANTHER" id="PTHR21348:SF2">
    <property type="entry name" value="SULFIREDOXIN-1"/>
    <property type="match status" value="1"/>
</dbReference>
<dbReference type="GO" id="GO:0034599">
    <property type="term" value="P:cellular response to oxidative stress"/>
    <property type="evidence" value="ECO:0007669"/>
    <property type="project" value="TreeGrafter"/>
</dbReference>
<dbReference type="CDD" id="cd16395">
    <property type="entry name" value="Srx"/>
    <property type="match status" value="1"/>
</dbReference>
<evidence type="ECO:0000256" key="8">
    <source>
        <dbReference type="ARBA" id="ARBA00023157"/>
    </source>
</evidence>
<dbReference type="Ensembl" id="ENSMMOT00000012275.1">
    <property type="protein sequence ID" value="ENSMMOP00000012071.1"/>
    <property type="gene ID" value="ENSMMOG00000009275.1"/>
</dbReference>
<dbReference type="OMA" id="SQIRRPI"/>
<dbReference type="STRING" id="94237.ENSMMOP00000012071"/>
<reference evidence="14" key="1">
    <citation type="submission" date="2025-08" db="UniProtKB">
        <authorList>
            <consortium name="Ensembl"/>
        </authorList>
    </citation>
    <scope>IDENTIFICATION</scope>
</reference>
<comment type="catalytic activity">
    <reaction evidence="9">
        <text>S-hydroxy-S-oxy-L-cysteinyl-[peroxiredoxin] + [protein]-dithiol + ATP = S-hydroxy-L-cysteinyl-[peroxiredoxin] + [protein]-disulfide + ADP + phosphate</text>
        <dbReference type="Rhea" id="RHEA:17545"/>
        <dbReference type="Rhea" id="RHEA-COMP:10593"/>
        <dbReference type="Rhea" id="RHEA-COMP:10594"/>
        <dbReference type="Rhea" id="RHEA-COMP:13681"/>
        <dbReference type="Rhea" id="RHEA-COMP:17976"/>
        <dbReference type="ChEBI" id="CHEBI:29950"/>
        <dbReference type="ChEBI" id="CHEBI:30616"/>
        <dbReference type="ChEBI" id="CHEBI:43474"/>
        <dbReference type="ChEBI" id="CHEBI:50058"/>
        <dbReference type="ChEBI" id="CHEBI:61973"/>
        <dbReference type="ChEBI" id="CHEBI:61974"/>
        <dbReference type="ChEBI" id="CHEBI:456216"/>
        <dbReference type="EC" id="1.8.98.2"/>
    </reaction>
</comment>
<dbReference type="FunFam" id="3.90.1530.10:FF:000001">
    <property type="entry name" value="Sulfiredoxin"/>
    <property type="match status" value="1"/>
</dbReference>
<dbReference type="InterPro" id="IPR016692">
    <property type="entry name" value="Sulfiredoxin"/>
</dbReference>
<dbReference type="GO" id="GO:0032542">
    <property type="term" value="F:sulfiredoxin activity"/>
    <property type="evidence" value="ECO:0007669"/>
    <property type="project" value="UniProtKB-EC"/>
</dbReference>
<feature type="compositionally biased region" description="Polar residues" evidence="12">
    <location>
        <begin position="25"/>
        <end position="42"/>
    </location>
</feature>
<evidence type="ECO:0000313" key="14">
    <source>
        <dbReference type="Ensembl" id="ENSMMOP00000012071.1"/>
    </source>
</evidence>
<feature type="domain" description="ParB-like N-terminal" evidence="13">
    <location>
        <begin position="54"/>
        <end position="142"/>
    </location>
</feature>
<evidence type="ECO:0000259" key="13">
    <source>
        <dbReference type="SMART" id="SM00470"/>
    </source>
</evidence>
<evidence type="ECO:0000256" key="5">
    <source>
        <dbReference type="ARBA" id="ARBA00022840"/>
    </source>
</evidence>
<feature type="region of interest" description="Disordered" evidence="12">
    <location>
        <begin position="20"/>
        <end position="45"/>
    </location>
</feature>
<organism evidence="14 15">
    <name type="scientific">Mola mola</name>
    <name type="common">Ocean sunfish</name>
    <name type="synonym">Tetraodon mola</name>
    <dbReference type="NCBI Taxonomy" id="94237"/>
    <lineage>
        <taxon>Eukaryota</taxon>
        <taxon>Metazoa</taxon>
        <taxon>Chordata</taxon>
        <taxon>Craniata</taxon>
        <taxon>Vertebrata</taxon>
        <taxon>Euteleostomi</taxon>
        <taxon>Actinopterygii</taxon>
        <taxon>Neopterygii</taxon>
        <taxon>Teleostei</taxon>
        <taxon>Neoteleostei</taxon>
        <taxon>Acanthomorphata</taxon>
        <taxon>Eupercaria</taxon>
        <taxon>Tetraodontiformes</taxon>
        <taxon>Molidae</taxon>
        <taxon>Mola</taxon>
    </lineage>
</organism>
<evidence type="ECO:0000256" key="2">
    <source>
        <dbReference type="ARBA" id="ARBA00013055"/>
    </source>
</evidence>
<keyword evidence="7" id="KW-0560">Oxidoreductase</keyword>
<evidence type="ECO:0000256" key="11">
    <source>
        <dbReference type="ARBA" id="ARBA00068541"/>
    </source>
</evidence>
<dbReference type="PANTHER" id="PTHR21348">
    <property type="match status" value="1"/>
</dbReference>